<evidence type="ECO:0000256" key="1">
    <source>
        <dbReference type="ARBA" id="ARBA00009437"/>
    </source>
</evidence>
<name>A0ABX0MUK2_9BURK</name>
<dbReference type="InterPro" id="IPR036390">
    <property type="entry name" value="WH_DNA-bd_sf"/>
</dbReference>
<dbReference type="InterPro" id="IPR005119">
    <property type="entry name" value="LysR_subst-bd"/>
</dbReference>
<dbReference type="PANTHER" id="PTHR30537:SF5">
    <property type="entry name" value="HTH-TYPE TRANSCRIPTIONAL ACTIVATOR TTDR-RELATED"/>
    <property type="match status" value="1"/>
</dbReference>
<evidence type="ECO:0000256" key="3">
    <source>
        <dbReference type="ARBA" id="ARBA00023125"/>
    </source>
</evidence>
<evidence type="ECO:0000256" key="4">
    <source>
        <dbReference type="ARBA" id="ARBA00023163"/>
    </source>
</evidence>
<feature type="domain" description="HTH lysR-type" evidence="5">
    <location>
        <begin position="2"/>
        <end position="59"/>
    </location>
</feature>
<dbReference type="Gene3D" id="1.10.10.10">
    <property type="entry name" value="Winged helix-like DNA-binding domain superfamily/Winged helix DNA-binding domain"/>
    <property type="match status" value="1"/>
</dbReference>
<comment type="similarity">
    <text evidence="1">Belongs to the LysR transcriptional regulatory family.</text>
</comment>
<reference evidence="6 7" key="1">
    <citation type="submission" date="2019-10" db="EMBL/GenBank/DDBJ databases">
        <title>Taxonomy of Antarctic Massilia spp.: description of Massilia rubra sp. nov., Massilia aquatica sp. nov., Massilia mucilaginosa sp. nov., Massilia frigida sp. nov. isolated from streams, lakes and regoliths.</title>
        <authorList>
            <person name="Holochova P."/>
            <person name="Sedlacek I."/>
            <person name="Kralova S."/>
            <person name="Maslanova I."/>
            <person name="Busse H.-J."/>
            <person name="Stankova E."/>
            <person name="Vrbovska V."/>
            <person name="Kovarovic V."/>
            <person name="Bartak M."/>
            <person name="Svec P."/>
            <person name="Pantucek R."/>
        </authorList>
    </citation>
    <scope>NUCLEOTIDE SEQUENCE [LARGE SCALE GENOMIC DNA]</scope>
    <source>
        <strain evidence="6 7">CCM 8694</strain>
    </source>
</reference>
<keyword evidence="2" id="KW-0805">Transcription regulation</keyword>
<sequence length="314" mass="33030">MIDVDALSAFAAVIDTGSFSAAAERLGQTPSGISRAIARLESQLGMTLMHRTTRRQDLTEEGDWLLGRARTILAELEDTEAQVSARRSQPSGLVRVNAATPALDHLVAPLVPAFLDAYPLIRLELTSGETLVDLIEERADVAIRIGQLADSSLNARRLASSALRLLAAPSYLARHGTPATVRELGAHRLLGFTAPASLNTWPLAEEDGGTGSEGVAVSPAVLASSGETLRHLALAGAGIACLADFLTRADVEAGRLAPVLDPLTLPWSQPVWAVFYKQGALAPRVAALVDFLADRLGATVLTPSSPRAGVRTKG</sequence>
<dbReference type="InterPro" id="IPR000847">
    <property type="entry name" value="LysR_HTH_N"/>
</dbReference>
<dbReference type="RefSeq" id="WP_167237103.1">
    <property type="nucleotide sequence ID" value="NZ_WHJF01000025.1"/>
</dbReference>
<evidence type="ECO:0000313" key="6">
    <source>
        <dbReference type="EMBL" id="NHZ62974.1"/>
    </source>
</evidence>
<keyword evidence="4" id="KW-0804">Transcription</keyword>
<organism evidence="6 7">
    <name type="scientific">Massilia genomosp. 1</name>
    <dbReference type="NCBI Taxonomy" id="2609280"/>
    <lineage>
        <taxon>Bacteria</taxon>
        <taxon>Pseudomonadati</taxon>
        <taxon>Pseudomonadota</taxon>
        <taxon>Betaproteobacteria</taxon>
        <taxon>Burkholderiales</taxon>
        <taxon>Oxalobacteraceae</taxon>
        <taxon>Telluria group</taxon>
        <taxon>Massilia</taxon>
    </lineage>
</organism>
<evidence type="ECO:0000313" key="7">
    <source>
        <dbReference type="Proteomes" id="UP000610594"/>
    </source>
</evidence>
<gene>
    <name evidence="6" type="ORF">F1735_11770</name>
</gene>
<accession>A0ABX0MUK2</accession>
<dbReference type="SUPFAM" id="SSF53850">
    <property type="entry name" value="Periplasmic binding protein-like II"/>
    <property type="match status" value="1"/>
</dbReference>
<keyword evidence="3" id="KW-0238">DNA-binding</keyword>
<proteinExistence type="inferred from homology"/>
<dbReference type="Pfam" id="PF00126">
    <property type="entry name" value="HTH_1"/>
    <property type="match status" value="1"/>
</dbReference>
<dbReference type="InterPro" id="IPR058163">
    <property type="entry name" value="LysR-type_TF_proteobact-type"/>
</dbReference>
<dbReference type="SUPFAM" id="SSF46785">
    <property type="entry name" value="Winged helix' DNA-binding domain"/>
    <property type="match status" value="1"/>
</dbReference>
<dbReference type="Proteomes" id="UP000610594">
    <property type="component" value="Unassembled WGS sequence"/>
</dbReference>
<dbReference type="Gene3D" id="3.40.190.10">
    <property type="entry name" value="Periplasmic binding protein-like II"/>
    <property type="match status" value="2"/>
</dbReference>
<dbReference type="Pfam" id="PF03466">
    <property type="entry name" value="LysR_substrate"/>
    <property type="match status" value="1"/>
</dbReference>
<dbReference type="InterPro" id="IPR036388">
    <property type="entry name" value="WH-like_DNA-bd_sf"/>
</dbReference>
<dbReference type="PROSITE" id="PS50931">
    <property type="entry name" value="HTH_LYSR"/>
    <property type="match status" value="1"/>
</dbReference>
<dbReference type="PANTHER" id="PTHR30537">
    <property type="entry name" value="HTH-TYPE TRANSCRIPTIONAL REGULATOR"/>
    <property type="match status" value="1"/>
</dbReference>
<comment type="caution">
    <text evidence="6">The sequence shown here is derived from an EMBL/GenBank/DDBJ whole genome shotgun (WGS) entry which is preliminary data.</text>
</comment>
<keyword evidence="7" id="KW-1185">Reference proteome</keyword>
<protein>
    <submittedName>
        <fullName evidence="6">LysR family transcriptional regulator</fullName>
    </submittedName>
</protein>
<dbReference type="EMBL" id="WHJF01000025">
    <property type="protein sequence ID" value="NHZ62974.1"/>
    <property type="molecule type" value="Genomic_DNA"/>
</dbReference>
<evidence type="ECO:0000259" key="5">
    <source>
        <dbReference type="PROSITE" id="PS50931"/>
    </source>
</evidence>
<evidence type="ECO:0000256" key="2">
    <source>
        <dbReference type="ARBA" id="ARBA00023015"/>
    </source>
</evidence>